<sequence>MKNIIIVPAKGESKRFPKKNWMKLGEYTLFELALFRAMKSHLGTVVFATDSEEMAEKVFKRVFLFGHIIELPEAFAQKRAVNSCVYVLEKLREQGLTFDNIIVTLPTSPLANERHLQEAYKVFTDYNRQTLGSFTSFKGRPNLWGWELLEGSPFFINSTRVPKEVWRDNGAVYISTVKRFLEKREWFDWNVIPYFMNEAEGIDVDTQLDYLMAKTIYETKEMAD</sequence>
<keyword evidence="1" id="KW-0548">Nucleotidyltransferase</keyword>
<dbReference type="InterPro" id="IPR029044">
    <property type="entry name" value="Nucleotide-diphossugar_trans"/>
</dbReference>
<dbReference type="Gene3D" id="3.90.550.10">
    <property type="entry name" value="Spore Coat Polysaccharide Biosynthesis Protein SpsA, Chain A"/>
    <property type="match status" value="1"/>
</dbReference>
<evidence type="ECO:0000313" key="2">
    <source>
        <dbReference type="EMBL" id="QJA73050.1"/>
    </source>
</evidence>
<dbReference type="PANTHER" id="PTHR21485">
    <property type="entry name" value="HAD SUPERFAMILY MEMBERS CMAS AND KDSC"/>
    <property type="match status" value="1"/>
</dbReference>
<keyword evidence="1" id="KW-0808">Transferase</keyword>
<dbReference type="GO" id="GO:0008781">
    <property type="term" value="F:N-acylneuraminate cytidylyltransferase activity"/>
    <property type="evidence" value="ECO:0007669"/>
    <property type="project" value="TreeGrafter"/>
</dbReference>
<dbReference type="InterPro" id="IPR003329">
    <property type="entry name" value="Cytidylyl_trans"/>
</dbReference>
<evidence type="ECO:0000313" key="1">
    <source>
        <dbReference type="EMBL" id="QJA61209.1"/>
    </source>
</evidence>
<dbReference type="InterPro" id="IPR050793">
    <property type="entry name" value="CMP-NeuNAc_synthase"/>
</dbReference>
<dbReference type="EMBL" id="MT141434">
    <property type="protein sequence ID" value="QJA61209.1"/>
    <property type="molecule type" value="Genomic_DNA"/>
</dbReference>
<dbReference type="AlphaFoldDB" id="A0A6M3ITY5"/>
<accession>A0A6M3ITY5</accession>
<dbReference type="EMBL" id="MT141998">
    <property type="protein sequence ID" value="QJA73050.1"/>
    <property type="molecule type" value="Genomic_DNA"/>
</dbReference>
<reference evidence="1" key="1">
    <citation type="submission" date="2020-03" db="EMBL/GenBank/DDBJ databases">
        <title>The deep terrestrial virosphere.</title>
        <authorList>
            <person name="Holmfeldt K."/>
            <person name="Nilsson E."/>
            <person name="Simone D."/>
            <person name="Lopez-Fernandez M."/>
            <person name="Wu X."/>
            <person name="de Brujin I."/>
            <person name="Lundin D."/>
            <person name="Andersson A."/>
            <person name="Bertilsson S."/>
            <person name="Dopson M."/>
        </authorList>
    </citation>
    <scope>NUCLEOTIDE SEQUENCE</scope>
    <source>
        <strain evidence="2">MM415A02510</strain>
        <strain evidence="1">MM415B00972</strain>
    </source>
</reference>
<dbReference type="Pfam" id="PF02348">
    <property type="entry name" value="CTP_transf_3"/>
    <property type="match status" value="1"/>
</dbReference>
<dbReference type="PANTHER" id="PTHR21485:SF6">
    <property type="entry name" value="N-ACYLNEURAMINATE CYTIDYLYLTRANSFERASE-RELATED"/>
    <property type="match status" value="1"/>
</dbReference>
<name>A0A6M3ITY5_9ZZZZ</name>
<gene>
    <name evidence="2" type="ORF">MM415A02510_0006</name>
    <name evidence="1" type="ORF">MM415B00972_0006</name>
</gene>
<protein>
    <submittedName>
        <fullName evidence="1">Putative cytidylyltransferase</fullName>
    </submittedName>
</protein>
<organism evidence="1">
    <name type="scientific">viral metagenome</name>
    <dbReference type="NCBI Taxonomy" id="1070528"/>
    <lineage>
        <taxon>unclassified sequences</taxon>
        <taxon>metagenomes</taxon>
        <taxon>organismal metagenomes</taxon>
    </lineage>
</organism>
<proteinExistence type="predicted"/>
<dbReference type="SUPFAM" id="SSF53448">
    <property type="entry name" value="Nucleotide-diphospho-sugar transferases"/>
    <property type="match status" value="1"/>
</dbReference>